<dbReference type="PANTHER" id="PTHR32063">
    <property type="match status" value="1"/>
</dbReference>
<feature type="transmembrane region" description="Helical" evidence="1">
    <location>
        <begin position="888"/>
        <end position="908"/>
    </location>
</feature>
<feature type="transmembrane region" description="Helical" evidence="1">
    <location>
        <begin position="914"/>
        <end position="939"/>
    </location>
</feature>
<dbReference type="PRINTS" id="PR00702">
    <property type="entry name" value="ACRIFLAVINRP"/>
</dbReference>
<feature type="transmembrane region" description="Helical" evidence="1">
    <location>
        <begin position="430"/>
        <end position="450"/>
    </location>
</feature>
<dbReference type="Gene3D" id="3.30.70.1430">
    <property type="entry name" value="Multidrug efflux transporter AcrB pore domain"/>
    <property type="match status" value="2"/>
</dbReference>
<keyword evidence="3" id="KW-1185">Reference proteome</keyword>
<keyword evidence="1" id="KW-0812">Transmembrane</keyword>
<dbReference type="RefSeq" id="WP_200244372.1">
    <property type="nucleotide sequence ID" value="NZ_NRRY01000019.1"/>
</dbReference>
<keyword evidence="1" id="KW-0472">Membrane</keyword>
<feature type="transmembrane region" description="Helical" evidence="1">
    <location>
        <begin position="462"/>
        <end position="485"/>
    </location>
</feature>
<gene>
    <name evidence="2" type="ORF">CKO42_12465</name>
</gene>
<keyword evidence="1" id="KW-1133">Transmembrane helix</keyword>
<evidence type="ECO:0000256" key="1">
    <source>
        <dbReference type="SAM" id="Phobius"/>
    </source>
</evidence>
<feature type="transmembrane region" description="Helical" evidence="1">
    <location>
        <begin position="385"/>
        <end position="410"/>
    </location>
</feature>
<dbReference type="Gene3D" id="3.30.70.1440">
    <property type="entry name" value="Multidrug efflux transporter AcrB pore domain"/>
    <property type="match status" value="1"/>
</dbReference>
<dbReference type="Gene3D" id="1.20.1640.10">
    <property type="entry name" value="Multidrug efflux transporter AcrB transmembrane domain"/>
    <property type="match status" value="2"/>
</dbReference>
<feature type="transmembrane region" description="Helical" evidence="1">
    <location>
        <begin position="993"/>
        <end position="1017"/>
    </location>
</feature>
<dbReference type="Proteomes" id="UP001138768">
    <property type="component" value="Unassembled WGS sequence"/>
</dbReference>
<dbReference type="SUPFAM" id="SSF82693">
    <property type="entry name" value="Multidrug efflux transporter AcrB pore domain, PN1, PN2, PC1 and PC2 subdomains"/>
    <property type="match status" value="4"/>
</dbReference>
<evidence type="ECO:0000313" key="3">
    <source>
        <dbReference type="Proteomes" id="UP001138768"/>
    </source>
</evidence>
<dbReference type="GO" id="GO:0042910">
    <property type="term" value="F:xenobiotic transmembrane transporter activity"/>
    <property type="evidence" value="ECO:0007669"/>
    <property type="project" value="TreeGrafter"/>
</dbReference>
<dbReference type="AlphaFoldDB" id="A0A9X0WAD4"/>
<organism evidence="2 3">
    <name type="scientific">Lamprobacter modestohalophilus</name>
    <dbReference type="NCBI Taxonomy" id="1064514"/>
    <lineage>
        <taxon>Bacteria</taxon>
        <taxon>Pseudomonadati</taxon>
        <taxon>Pseudomonadota</taxon>
        <taxon>Gammaproteobacteria</taxon>
        <taxon>Chromatiales</taxon>
        <taxon>Chromatiaceae</taxon>
        <taxon>Lamprobacter</taxon>
    </lineage>
</organism>
<accession>A0A9X0WAD4</accession>
<dbReference type="Gene3D" id="3.30.2090.10">
    <property type="entry name" value="Multidrug efflux transporter AcrB TolC docking domain, DN and DC subdomains"/>
    <property type="match status" value="2"/>
</dbReference>
<feature type="transmembrane region" description="Helical" evidence="1">
    <location>
        <begin position="861"/>
        <end position="881"/>
    </location>
</feature>
<evidence type="ECO:0000313" key="2">
    <source>
        <dbReference type="EMBL" id="MBK1619233.1"/>
    </source>
</evidence>
<feature type="transmembrane region" description="Helical" evidence="1">
    <location>
        <begin position="522"/>
        <end position="543"/>
    </location>
</feature>
<protein>
    <recommendedName>
        <fullName evidence="4">Multidrug transporter AcrB</fullName>
    </recommendedName>
</protein>
<feature type="transmembrane region" description="Helical" evidence="1">
    <location>
        <begin position="359"/>
        <end position="379"/>
    </location>
</feature>
<dbReference type="InterPro" id="IPR027463">
    <property type="entry name" value="AcrB_DN_DC_subdom"/>
</dbReference>
<dbReference type="Gene3D" id="3.30.70.1320">
    <property type="entry name" value="Multidrug efflux transporter AcrB pore domain like"/>
    <property type="match status" value="1"/>
</dbReference>
<name>A0A9X0WAD4_9GAMM</name>
<proteinExistence type="predicted"/>
<evidence type="ECO:0008006" key="4">
    <source>
        <dbReference type="Google" id="ProtNLM"/>
    </source>
</evidence>
<reference evidence="2 3" key="1">
    <citation type="journal article" date="2020" name="Microorganisms">
        <title>Osmotic Adaptation and Compatible Solute Biosynthesis of Phototrophic Bacteria as Revealed from Genome Analyses.</title>
        <authorList>
            <person name="Imhoff J.F."/>
            <person name="Rahn T."/>
            <person name="Kunzel S."/>
            <person name="Keller A."/>
            <person name="Neulinger S.C."/>
        </authorList>
    </citation>
    <scope>NUCLEOTIDE SEQUENCE [LARGE SCALE GENOMIC DNA]</scope>
    <source>
        <strain evidence="2 3">DSM 25653</strain>
    </source>
</reference>
<feature type="transmembrane region" description="Helical" evidence="1">
    <location>
        <begin position="12"/>
        <end position="34"/>
    </location>
</feature>
<dbReference type="Pfam" id="PF00873">
    <property type="entry name" value="ACR_tran"/>
    <property type="match status" value="1"/>
</dbReference>
<dbReference type="EMBL" id="NRRY01000019">
    <property type="protein sequence ID" value="MBK1619233.1"/>
    <property type="molecule type" value="Genomic_DNA"/>
</dbReference>
<dbReference type="InterPro" id="IPR001036">
    <property type="entry name" value="Acrflvin-R"/>
</dbReference>
<feature type="transmembrane region" description="Helical" evidence="1">
    <location>
        <begin position="960"/>
        <end position="981"/>
    </location>
</feature>
<dbReference type="GO" id="GO:0005886">
    <property type="term" value="C:plasma membrane"/>
    <property type="evidence" value="ECO:0007669"/>
    <property type="project" value="TreeGrafter"/>
</dbReference>
<sequence>MKLTTLAVTRPVVATVVSLLVIVIGLAAVLNLPVREYPDVDDPTITATVIYPGAAAEVVEREITEPIEEAVSGIDGVRQIRASSRDGRARIEVEFSLNRDLDLAAADVRDRISTVRNELPDEAEDPEISQQSLQAQVVMWVTLTSDELDRLALSDLADRVLVDQLSTVPGVAQVLFGGERRYAMRIHLDLQRLAAHQLTVLDVEQALRARNLELPAGRLISDTRELTLRTMTELERPQAYRDLIIAARDGAEIRLAEVAEIEYGPESYRTAVRLNGKDAIGLGVVRQSGSNLVAISAEVRAELEALSARIPDSVSVNIPYDAATFVEASIRQILNTLLLTIALVILVVFVALGSWRATLVPAATIPASVIGAFILLWALGYSINVLTLLALILAIGMLVDDAIVVGENVFRFSEQGKPRLLAADLGAGEVAFAVIATTVVLLAVITPLAFLTGDSGRLFSEFAAGLGGALGLSSLIALTIGVTVASKLIDAERIEASPLRRRVGGLFESLSRGYLRLLKGVLAARWLVVILALLLLAATVWLYRELPRELSPREDRGAVFIPVAAPEGTTLDAMVAILERIEAVLLPLTDDDGSGESGPAEHVISLVAPRSAGQGPVNSGIVILKLKPWSQREQSQFAVTRQLLPKLAGITGAQAFAVNPPSLGGEGFQQPVQMAITGPNLEEAHRLAQEVLKEARQVPGIAQARLDFQPTNPQLRIQVDRDRAAALGISPADIGRTLQILMGGEDITDFSIAAETYEVMVRARRADRMSPDDLGEVYVRTEDGSLVALSGLIETELVGRAAERLRVDRLPAVTLQGSLAGGAALGDVLDELAKRARPLLPDDVQIKWLGVSQDYQRSGRAFQLAFLLALTIVFLVLAAQFESFIQPIVLLAGVPLALFGALLALLIAGSSINLYSQIGFILVVGIMAKNAILLVEFVNQLRDRGEDLRPALEGAARIRFRPILMTSIATLFGALPLALAFGPGAETRRIIGLAILGGVLAATLLTLFLVPVLYLILAKRTSARSALADTLAKQHAEAKTGPATSTTR</sequence>
<dbReference type="PANTHER" id="PTHR32063:SF14">
    <property type="entry name" value="BLL4319 PROTEIN"/>
    <property type="match status" value="1"/>
</dbReference>
<dbReference type="SUPFAM" id="SSF82866">
    <property type="entry name" value="Multidrug efflux transporter AcrB transmembrane domain"/>
    <property type="match status" value="2"/>
</dbReference>
<feature type="transmembrane region" description="Helical" evidence="1">
    <location>
        <begin position="333"/>
        <end position="352"/>
    </location>
</feature>
<comment type="caution">
    <text evidence="2">The sequence shown here is derived from an EMBL/GenBank/DDBJ whole genome shotgun (WGS) entry which is preliminary data.</text>
</comment>
<dbReference type="SUPFAM" id="SSF82714">
    <property type="entry name" value="Multidrug efflux transporter AcrB TolC docking domain, DN and DC subdomains"/>
    <property type="match status" value="2"/>
</dbReference>